<protein>
    <recommendedName>
        <fullName evidence="3">DUF3109 domain-containing protein</fullName>
    </recommendedName>
</protein>
<evidence type="ECO:0000313" key="2">
    <source>
        <dbReference type="EMBL" id="AIF26493.1"/>
    </source>
</evidence>
<evidence type="ECO:0000256" key="1">
    <source>
        <dbReference type="ARBA" id="ARBA00093770"/>
    </source>
</evidence>
<organism evidence="2">
    <name type="scientific">uncultured bacterium fosmid pJB28H11</name>
    <dbReference type="NCBI Taxonomy" id="1478062"/>
    <lineage>
        <taxon>Bacteria</taxon>
        <taxon>environmental samples</taxon>
    </lineage>
</organism>
<name>A0A0H3U9L6_9BACT</name>
<dbReference type="InterPro" id="IPR021458">
    <property type="entry name" value="Rv0495c"/>
</dbReference>
<dbReference type="Pfam" id="PF11307">
    <property type="entry name" value="DUF3109"/>
    <property type="match status" value="1"/>
</dbReference>
<comment type="similarity">
    <text evidence="1">Belongs to the Rv0495c family.</text>
</comment>
<reference evidence="2" key="1">
    <citation type="submission" date="2013-08" db="EMBL/GenBank/DDBJ databases">
        <title>Comparison of modified E. coli strains.</title>
        <authorList>
            <person name="Juergensen J."/>
            <person name="Bonge A."/>
            <person name="Streit W.R."/>
        </authorList>
    </citation>
    <scope>NUCLEOTIDE SEQUENCE</scope>
</reference>
<proteinExistence type="inferred from homology"/>
<evidence type="ECO:0008006" key="3">
    <source>
        <dbReference type="Google" id="ProtNLM"/>
    </source>
</evidence>
<sequence length="198" mass="21821">MRNDFGTIIQIGDILVSEEVVTEFFSCDYPVCKGACCIFGDSGAPMDESEPDRLERDYPKYSTLMSQKGRDAVSAKGFFEIDRDGDIVTPLVPESCECAFCHFLPGGDCLCAIEKCGCVKPVSCSLYPIRVTRLTGGGLALNLHRWDICKPAFEKGKKEGTRAYQFLKKPLTEVYGGEFYAALEAAAEHILGNQQTFI</sequence>
<dbReference type="AlphaFoldDB" id="A0A0H3U9L6"/>
<dbReference type="EMBL" id="KF540234">
    <property type="protein sequence ID" value="AIF26493.1"/>
    <property type="molecule type" value="Genomic_DNA"/>
</dbReference>
<accession>A0A0H3U9L6</accession>